<accession>A0AAE0WLF7</accession>
<dbReference type="AlphaFoldDB" id="A0AAE0WLF7"/>
<proteinExistence type="predicted"/>
<dbReference type="EMBL" id="JAUTXT010000022">
    <property type="protein sequence ID" value="KAK3673888.1"/>
    <property type="molecule type" value="Genomic_DNA"/>
</dbReference>
<evidence type="ECO:0000313" key="3">
    <source>
        <dbReference type="Proteomes" id="UP001274830"/>
    </source>
</evidence>
<gene>
    <name evidence="2" type="ORF">LTR78_006090</name>
</gene>
<protein>
    <submittedName>
        <fullName evidence="2">Uncharacterized protein</fullName>
    </submittedName>
</protein>
<feature type="compositionally biased region" description="Low complexity" evidence="1">
    <location>
        <begin position="294"/>
        <end position="305"/>
    </location>
</feature>
<comment type="caution">
    <text evidence="2">The sequence shown here is derived from an EMBL/GenBank/DDBJ whole genome shotgun (WGS) entry which is preliminary data.</text>
</comment>
<sequence>MGYWNRKLELTAAAKRPAELDLDHDSNTTKKLKVDDTPLDPAIIGLPPLKAIGISLTAANKGSSILTVSSELRKLLITGKIGFPDPIIITADGPPEELEPNALAISTEKLYQEGIPYFYCDNSFSLQVQDYNIRAFLPWLDRAKQYRDHAVCNGTVTIALHGDPHWENLVDWLELAHSGKYLALEDNCENHGSAVEAVKGAFAQIVDYAAKGYNWKNEAEVGLRGMRRMLAALDQRWDDDHTGMIEKAEPGNDGQEVLQTFKDTASERSSTCGIGVAKTDHEDQEQDGDVFDQSSTPRGGRSPSPELCSTFATTQNTYETALEQQFVEESQEYDFPC</sequence>
<evidence type="ECO:0000256" key="1">
    <source>
        <dbReference type="SAM" id="MobiDB-lite"/>
    </source>
</evidence>
<evidence type="ECO:0000313" key="2">
    <source>
        <dbReference type="EMBL" id="KAK3673888.1"/>
    </source>
</evidence>
<organism evidence="2 3">
    <name type="scientific">Recurvomyces mirabilis</name>
    <dbReference type="NCBI Taxonomy" id="574656"/>
    <lineage>
        <taxon>Eukaryota</taxon>
        <taxon>Fungi</taxon>
        <taxon>Dikarya</taxon>
        <taxon>Ascomycota</taxon>
        <taxon>Pezizomycotina</taxon>
        <taxon>Dothideomycetes</taxon>
        <taxon>Dothideomycetidae</taxon>
        <taxon>Mycosphaerellales</taxon>
        <taxon>Teratosphaeriaceae</taxon>
        <taxon>Recurvomyces</taxon>
    </lineage>
</organism>
<keyword evidence="3" id="KW-1185">Reference proteome</keyword>
<dbReference type="Proteomes" id="UP001274830">
    <property type="component" value="Unassembled WGS sequence"/>
</dbReference>
<reference evidence="2" key="1">
    <citation type="submission" date="2023-07" db="EMBL/GenBank/DDBJ databases">
        <title>Black Yeasts Isolated from many extreme environments.</title>
        <authorList>
            <person name="Coleine C."/>
            <person name="Stajich J.E."/>
            <person name="Selbmann L."/>
        </authorList>
    </citation>
    <scope>NUCLEOTIDE SEQUENCE</scope>
    <source>
        <strain evidence="2">CCFEE 5485</strain>
    </source>
</reference>
<feature type="region of interest" description="Disordered" evidence="1">
    <location>
        <begin position="278"/>
        <end position="309"/>
    </location>
</feature>
<name>A0AAE0WLF7_9PEZI</name>